<dbReference type="Proteomes" id="UP001320326">
    <property type="component" value="Chromosome"/>
</dbReference>
<evidence type="ECO:0000313" key="2">
    <source>
        <dbReference type="EMBL" id="BCK86578.1"/>
    </source>
</evidence>
<dbReference type="EMBL" id="AP023423">
    <property type="protein sequence ID" value="BCK86578.1"/>
    <property type="molecule type" value="Genomic_DNA"/>
</dbReference>
<name>A0AAN1X890_9PROT</name>
<proteinExistence type="predicted"/>
<dbReference type="InterPro" id="IPR045584">
    <property type="entry name" value="Pilin-like"/>
</dbReference>
<protein>
    <recommendedName>
        <fullName evidence="4">Prepilin-type N-terminal cleavage/methylation domain-containing protein</fullName>
    </recommendedName>
</protein>
<organism evidence="2 3">
    <name type="scientific">Sideroxyarcus emersonii</name>
    <dbReference type="NCBI Taxonomy" id="2764705"/>
    <lineage>
        <taxon>Bacteria</taxon>
        <taxon>Pseudomonadati</taxon>
        <taxon>Pseudomonadota</taxon>
        <taxon>Betaproteobacteria</taxon>
        <taxon>Nitrosomonadales</taxon>
        <taxon>Gallionellaceae</taxon>
        <taxon>Sideroxyarcus</taxon>
    </lineage>
</organism>
<keyword evidence="1" id="KW-0472">Membrane</keyword>
<keyword evidence="1" id="KW-0812">Transmembrane</keyword>
<dbReference type="AlphaFoldDB" id="A0AAN1X890"/>
<dbReference type="RefSeq" id="WP_237247751.1">
    <property type="nucleotide sequence ID" value="NZ_AP023423.1"/>
</dbReference>
<dbReference type="PROSITE" id="PS00409">
    <property type="entry name" value="PROKAR_NTER_METHYL"/>
    <property type="match status" value="1"/>
</dbReference>
<evidence type="ECO:0000256" key="1">
    <source>
        <dbReference type="SAM" id="Phobius"/>
    </source>
</evidence>
<dbReference type="InterPro" id="IPR012902">
    <property type="entry name" value="N_methyl_site"/>
</dbReference>
<reference evidence="2 3" key="1">
    <citation type="journal article" date="2022" name="Int. J. Syst. Evol. Microbiol.">
        <title>&lt;i&gt;Sideroxyarcus emersonii&lt;/i&gt; gen. nov. sp. nov., a neutrophilic, microaerobic iron- and thiosulfate-oxidizing bacterium isolated from iron-rich wetland sediment.</title>
        <authorList>
            <person name="Kato S."/>
            <person name="Itoh T."/>
            <person name="Iino T."/>
            <person name="Ohkuma M."/>
        </authorList>
    </citation>
    <scope>NUCLEOTIDE SEQUENCE [LARGE SCALE GENOMIC DNA]</scope>
    <source>
        <strain evidence="2 3">MIZ01</strain>
    </source>
</reference>
<dbReference type="KEGG" id="seme:MIZ01_0341"/>
<dbReference type="SUPFAM" id="SSF54523">
    <property type="entry name" value="Pili subunits"/>
    <property type="match status" value="1"/>
</dbReference>
<accession>A0AAN1X890</accession>
<sequence length="238" mass="24737">MKRNQSGFTLIEIAIVLVIIGLLLGGVLKGQELINSAKVKNLATDFRNIPVFIYGYQDKFKALPGDDAGVDAHLGGQCLTTSCKATTPGVVGNGLIEGSWDSYTKTDESYLFWQHVRLAGLTTGTTVIPGAPAIGDGYRPVNAVGGEIGIQSGTSLVASSPMLDLNGAAIRGTYIICSPNILGKFAKQLDIQLDDGNTQTGSMMSYDVTTGGAYAIGKAATATAQISDADIVVVCMGV</sequence>
<dbReference type="Pfam" id="PF07963">
    <property type="entry name" value="N_methyl"/>
    <property type="match status" value="1"/>
</dbReference>
<gene>
    <name evidence="2" type="ORF">MIZ01_0341</name>
</gene>
<evidence type="ECO:0008006" key="4">
    <source>
        <dbReference type="Google" id="ProtNLM"/>
    </source>
</evidence>
<dbReference type="NCBIfam" id="TIGR02532">
    <property type="entry name" value="IV_pilin_GFxxxE"/>
    <property type="match status" value="1"/>
</dbReference>
<keyword evidence="1" id="KW-1133">Transmembrane helix</keyword>
<feature type="transmembrane region" description="Helical" evidence="1">
    <location>
        <begin position="7"/>
        <end position="28"/>
    </location>
</feature>
<evidence type="ECO:0000313" key="3">
    <source>
        <dbReference type="Proteomes" id="UP001320326"/>
    </source>
</evidence>
<keyword evidence="3" id="KW-1185">Reference proteome</keyword>